<comment type="subcellular location">
    <subcellularLocation>
        <location evidence="3">Endoplasmic reticulum</location>
    </subcellularLocation>
    <subcellularLocation>
        <location evidence="2 12">Golgi apparatus</location>
        <location evidence="2 12">cis-Golgi network</location>
    </subcellularLocation>
</comment>
<evidence type="ECO:0000256" key="2">
    <source>
        <dbReference type="ARBA" id="ARBA00004222"/>
    </source>
</evidence>
<organism evidence="13 14">
    <name type="scientific">Latimeria chalumnae</name>
    <name type="common">Coelacanth</name>
    <dbReference type="NCBI Taxonomy" id="7897"/>
    <lineage>
        <taxon>Eukaryota</taxon>
        <taxon>Metazoa</taxon>
        <taxon>Chordata</taxon>
        <taxon>Craniata</taxon>
        <taxon>Vertebrata</taxon>
        <taxon>Euteleostomi</taxon>
        <taxon>Coelacanthiformes</taxon>
        <taxon>Coelacanthidae</taxon>
        <taxon>Latimeria</taxon>
    </lineage>
</organism>
<dbReference type="GO" id="GO:0005794">
    <property type="term" value="C:Golgi apparatus"/>
    <property type="evidence" value="ECO:0007669"/>
    <property type="project" value="UniProtKB-SubCell"/>
</dbReference>
<evidence type="ECO:0000313" key="13">
    <source>
        <dbReference type="Ensembl" id="ENSLACP00000022409.1"/>
    </source>
</evidence>
<comment type="similarity">
    <text evidence="4 12">Belongs to the TRAPP small subunits family. BET3 subfamily.</text>
</comment>
<dbReference type="EMBL" id="AFYH01251315">
    <property type="status" value="NOT_ANNOTATED_CDS"/>
    <property type="molecule type" value="Genomic_DNA"/>
</dbReference>
<evidence type="ECO:0000256" key="5">
    <source>
        <dbReference type="ARBA" id="ARBA00022448"/>
    </source>
</evidence>
<dbReference type="EMBL" id="AFYH01251309">
    <property type="status" value="NOT_ANNOTATED_CDS"/>
    <property type="molecule type" value="Genomic_DNA"/>
</dbReference>
<dbReference type="GO" id="GO:0030008">
    <property type="term" value="C:TRAPP complex"/>
    <property type="evidence" value="ECO:0007669"/>
    <property type="project" value="InterPro"/>
</dbReference>
<evidence type="ECO:0000256" key="11">
    <source>
        <dbReference type="ARBA" id="ARBA00065870"/>
    </source>
</evidence>
<dbReference type="EMBL" id="AFYH01251307">
    <property type="status" value="NOT_ANNOTATED_CDS"/>
    <property type="molecule type" value="Genomic_DNA"/>
</dbReference>
<evidence type="ECO:0000256" key="4">
    <source>
        <dbReference type="ARBA" id="ARBA00006218"/>
    </source>
</evidence>
<reference evidence="13" key="3">
    <citation type="submission" date="2025-09" db="UniProtKB">
        <authorList>
            <consortium name="Ensembl"/>
        </authorList>
    </citation>
    <scope>IDENTIFICATION</scope>
</reference>
<accession>M3XI53</accession>
<reference evidence="13" key="2">
    <citation type="submission" date="2025-08" db="UniProtKB">
        <authorList>
            <consortium name="Ensembl"/>
        </authorList>
    </citation>
    <scope>IDENTIFICATION</scope>
</reference>
<dbReference type="AlphaFoldDB" id="M3XI53"/>
<dbReference type="FunFam" id="3.30.1380.20:FF:000010">
    <property type="entry name" value="Trafficking protein particle complex subunit"/>
    <property type="match status" value="1"/>
</dbReference>
<keyword evidence="14" id="KW-1185">Reference proteome</keyword>
<comment type="subunit">
    <text evidence="11">Homodimer. Component of the multisubunit TRAPP (transport protein particle) complex, which includes at least TRAPPC2, TRAPPC2L, TRAPPC3, TRAPPC3L, TRAPPC4, TRAPPC5, TRAPPC8, TRAPPC9, TRAPPC10, TRAPPC11 and TRAPPC12.</text>
</comment>
<dbReference type="PIRSF" id="PIRSF018293">
    <property type="entry name" value="TRAPP_I_complex_Bet3"/>
    <property type="match status" value="1"/>
</dbReference>
<evidence type="ECO:0000256" key="1">
    <source>
        <dbReference type="ARBA" id="ARBA00002910"/>
    </source>
</evidence>
<dbReference type="SUPFAM" id="SSF111126">
    <property type="entry name" value="Ligand-binding domain in the NO signalling and Golgi transport"/>
    <property type="match status" value="1"/>
</dbReference>
<evidence type="ECO:0000313" key="14">
    <source>
        <dbReference type="Proteomes" id="UP000008672"/>
    </source>
</evidence>
<evidence type="ECO:0000256" key="8">
    <source>
        <dbReference type="ARBA" id="ARBA00023034"/>
    </source>
</evidence>
<dbReference type="Gene3D" id="3.30.1380.20">
    <property type="entry name" value="Trafficking protein particle complex subunit 3"/>
    <property type="match status" value="1"/>
</dbReference>
<name>M3XI53_LATCH</name>
<dbReference type="PANTHER" id="PTHR13048">
    <property type="entry name" value="TRAFFICKING PROTEIN PARTICLE COMPLEX SUBUNIT 3"/>
    <property type="match status" value="1"/>
</dbReference>
<evidence type="ECO:0000256" key="12">
    <source>
        <dbReference type="PIRNR" id="PIRNR018293"/>
    </source>
</evidence>
<evidence type="ECO:0000256" key="10">
    <source>
        <dbReference type="ARBA" id="ARBA00023288"/>
    </source>
</evidence>
<dbReference type="HOGENOM" id="CLU_087110_0_0_1"/>
<evidence type="ECO:0000256" key="3">
    <source>
        <dbReference type="ARBA" id="ARBA00004240"/>
    </source>
</evidence>
<keyword evidence="6" id="KW-0256">Endoplasmic reticulum</keyword>
<reference evidence="14" key="1">
    <citation type="submission" date="2011-08" db="EMBL/GenBank/DDBJ databases">
        <title>The draft genome of Latimeria chalumnae.</title>
        <authorList>
            <person name="Di Palma F."/>
            <person name="Alfoldi J."/>
            <person name="Johnson J."/>
            <person name="Berlin A."/>
            <person name="Gnerre S."/>
            <person name="Jaffe D."/>
            <person name="MacCallum I."/>
            <person name="Young S."/>
            <person name="Walker B.J."/>
            <person name="Lander E."/>
            <person name="Lindblad-Toh K."/>
        </authorList>
    </citation>
    <scope>NUCLEOTIDE SEQUENCE [LARGE SCALE GENOMIC DNA]</scope>
    <source>
        <strain evidence="14">Wild caught</strain>
    </source>
</reference>
<dbReference type="Ensembl" id="ENSLACT00000025453.1">
    <property type="protein sequence ID" value="ENSLACP00000022409.1"/>
    <property type="gene ID" value="ENSLACG00000001479.2"/>
</dbReference>
<dbReference type="EMBL" id="AFYH01251312">
    <property type="status" value="NOT_ANNOTATED_CDS"/>
    <property type="molecule type" value="Genomic_DNA"/>
</dbReference>
<dbReference type="InterPro" id="IPR016721">
    <property type="entry name" value="Bet3"/>
</dbReference>
<dbReference type="GO" id="GO:0048193">
    <property type="term" value="P:Golgi vesicle transport"/>
    <property type="evidence" value="ECO:0007669"/>
    <property type="project" value="InterPro"/>
</dbReference>
<dbReference type="EMBL" id="AFYH01251311">
    <property type="status" value="NOT_ANNOTATED_CDS"/>
    <property type="molecule type" value="Genomic_DNA"/>
</dbReference>
<gene>
    <name evidence="13" type="primary">TRAPPC3L</name>
</gene>
<dbReference type="EMBL" id="AFYH01251313">
    <property type="status" value="NOT_ANNOTATED_CDS"/>
    <property type="molecule type" value="Genomic_DNA"/>
</dbReference>
<dbReference type="GeneTree" id="ENSGT00390000003880"/>
<comment type="function">
    <text evidence="1 12">May play a role in vesicular transport from endoplasmic reticulum to Golgi.</text>
</comment>
<sequence length="197" mass="22272">MLRKADLRSTAVQKDWHLPAGSSSGSAHHMNTELFVLTYGALVAQLCKDLQNDEDINKELDNMGYNIGVRLIEDFLAHSDVRRCHSFYETVDVISKVAFKMYLGVVPNVICKDPAGDEYSLLLERNPLVNFLEDLPDNHSSLWYSNLLCGILRGALKMVNLATDVCFVQDRLKGDKETEIQIKFLRKLEGSKLMGHK</sequence>
<dbReference type="GO" id="GO:0005783">
    <property type="term" value="C:endoplasmic reticulum"/>
    <property type="evidence" value="ECO:0007669"/>
    <property type="project" value="UniProtKB-SubCell"/>
</dbReference>
<dbReference type="Pfam" id="PF04051">
    <property type="entry name" value="TRAPP"/>
    <property type="match status" value="1"/>
</dbReference>
<dbReference type="STRING" id="7897.ENSLACP00000022409"/>
<dbReference type="EMBL" id="AFYH01251310">
    <property type="status" value="NOT_ANNOTATED_CDS"/>
    <property type="molecule type" value="Genomic_DNA"/>
</dbReference>
<dbReference type="InterPro" id="IPR007194">
    <property type="entry name" value="TRAPP_component"/>
</dbReference>
<protein>
    <recommendedName>
        <fullName evidence="12">Trafficking protein particle complex subunit</fullName>
    </recommendedName>
</protein>
<dbReference type="EMBL" id="AFYH01251314">
    <property type="status" value="NOT_ANNOTATED_CDS"/>
    <property type="molecule type" value="Genomic_DNA"/>
</dbReference>
<evidence type="ECO:0000256" key="9">
    <source>
        <dbReference type="ARBA" id="ARBA00023139"/>
    </source>
</evidence>
<keyword evidence="5 12" id="KW-0813">Transport</keyword>
<keyword evidence="9" id="KW-0564">Palmitate</keyword>
<evidence type="ECO:0000256" key="7">
    <source>
        <dbReference type="ARBA" id="ARBA00022892"/>
    </source>
</evidence>
<dbReference type="CDD" id="cd14942">
    <property type="entry name" value="TRAPPC3_bet3"/>
    <property type="match status" value="1"/>
</dbReference>
<keyword evidence="7 12" id="KW-0931">ER-Golgi transport</keyword>
<keyword evidence="8 12" id="KW-0333">Golgi apparatus</keyword>
<dbReference type="InParanoid" id="M3XI53"/>
<dbReference type="InterPro" id="IPR024096">
    <property type="entry name" value="NO_sig/Golgi_transp_ligand-bd"/>
</dbReference>
<proteinExistence type="inferred from homology"/>
<evidence type="ECO:0000256" key="6">
    <source>
        <dbReference type="ARBA" id="ARBA00022824"/>
    </source>
</evidence>
<dbReference type="EMBL" id="AFYH01251308">
    <property type="status" value="NOT_ANNOTATED_CDS"/>
    <property type="molecule type" value="Genomic_DNA"/>
</dbReference>
<dbReference type="eggNOG" id="KOG3330">
    <property type="taxonomic scope" value="Eukaryota"/>
</dbReference>
<keyword evidence="10" id="KW-0449">Lipoprotein</keyword>
<dbReference type="Proteomes" id="UP000008672">
    <property type="component" value="Unassembled WGS sequence"/>
</dbReference>